<dbReference type="RefSeq" id="WP_377264910.1">
    <property type="nucleotide sequence ID" value="NZ_JBHMAA010000032.1"/>
</dbReference>
<gene>
    <name evidence="1" type="ORF">ACFFP0_24860</name>
</gene>
<accession>A0ABV6AQU5</accession>
<dbReference type="Proteomes" id="UP001589692">
    <property type="component" value="Unassembled WGS sequence"/>
</dbReference>
<evidence type="ECO:0000313" key="2">
    <source>
        <dbReference type="Proteomes" id="UP001589692"/>
    </source>
</evidence>
<evidence type="ECO:0000313" key="1">
    <source>
        <dbReference type="EMBL" id="MFB9952093.1"/>
    </source>
</evidence>
<protein>
    <submittedName>
        <fullName evidence="1">Uncharacterized protein</fullName>
    </submittedName>
</protein>
<organism evidence="1 2">
    <name type="scientific">Rhizobium puerariae</name>
    <dbReference type="NCBI Taxonomy" id="1585791"/>
    <lineage>
        <taxon>Bacteria</taxon>
        <taxon>Pseudomonadati</taxon>
        <taxon>Pseudomonadota</taxon>
        <taxon>Alphaproteobacteria</taxon>
        <taxon>Hyphomicrobiales</taxon>
        <taxon>Rhizobiaceae</taxon>
        <taxon>Rhizobium/Agrobacterium group</taxon>
        <taxon>Rhizobium</taxon>
    </lineage>
</organism>
<dbReference type="EMBL" id="JBHMAA010000032">
    <property type="protein sequence ID" value="MFB9952093.1"/>
    <property type="molecule type" value="Genomic_DNA"/>
</dbReference>
<sequence length="100" mass="10852">MITKEMIEAVAWSPSPQEGMPWGMLLNDRAIENILNIGLANCAALTPSAGEAEPVAWADPQTIAELAEEEDAFPNPVLSTKKRGVFTVPLYTRPAKGDMR</sequence>
<name>A0ABV6AQU5_9HYPH</name>
<comment type="caution">
    <text evidence="1">The sequence shown here is derived from an EMBL/GenBank/DDBJ whole genome shotgun (WGS) entry which is preliminary data.</text>
</comment>
<keyword evidence="2" id="KW-1185">Reference proteome</keyword>
<reference evidence="1 2" key="1">
    <citation type="submission" date="2024-09" db="EMBL/GenBank/DDBJ databases">
        <authorList>
            <person name="Sun Q."/>
            <person name="Mori K."/>
        </authorList>
    </citation>
    <scope>NUCLEOTIDE SEQUENCE [LARGE SCALE GENOMIC DNA]</scope>
    <source>
        <strain evidence="1 2">TBRC 4938</strain>
    </source>
</reference>
<proteinExistence type="predicted"/>